<name>A0A9D4DY21_DREPO</name>
<proteinExistence type="predicted"/>
<dbReference type="AlphaFoldDB" id="A0A9D4DY21"/>
<evidence type="ECO:0000313" key="2">
    <source>
        <dbReference type="Proteomes" id="UP000828390"/>
    </source>
</evidence>
<protein>
    <submittedName>
        <fullName evidence="1">Uncharacterized protein</fullName>
    </submittedName>
</protein>
<accession>A0A9D4DY21</accession>
<keyword evidence="2" id="KW-1185">Reference proteome</keyword>
<comment type="caution">
    <text evidence="1">The sequence shown here is derived from an EMBL/GenBank/DDBJ whole genome shotgun (WGS) entry which is preliminary data.</text>
</comment>
<dbReference type="EMBL" id="JAIWYP010000009">
    <property type="protein sequence ID" value="KAH3769031.1"/>
    <property type="molecule type" value="Genomic_DNA"/>
</dbReference>
<gene>
    <name evidence="1" type="ORF">DPMN_170278</name>
</gene>
<reference evidence="1" key="1">
    <citation type="journal article" date="2019" name="bioRxiv">
        <title>The Genome of the Zebra Mussel, Dreissena polymorpha: A Resource for Invasive Species Research.</title>
        <authorList>
            <person name="McCartney M.A."/>
            <person name="Auch B."/>
            <person name="Kono T."/>
            <person name="Mallez S."/>
            <person name="Zhang Y."/>
            <person name="Obille A."/>
            <person name="Becker A."/>
            <person name="Abrahante J.E."/>
            <person name="Garbe J."/>
            <person name="Badalamenti J.P."/>
            <person name="Herman A."/>
            <person name="Mangelson H."/>
            <person name="Liachko I."/>
            <person name="Sullivan S."/>
            <person name="Sone E.D."/>
            <person name="Koren S."/>
            <person name="Silverstein K.A.T."/>
            <person name="Beckman K.B."/>
            <person name="Gohl D.M."/>
        </authorList>
    </citation>
    <scope>NUCLEOTIDE SEQUENCE</scope>
    <source>
        <strain evidence="1">Duluth1</strain>
        <tissue evidence="1">Whole animal</tissue>
    </source>
</reference>
<reference evidence="1" key="2">
    <citation type="submission" date="2020-11" db="EMBL/GenBank/DDBJ databases">
        <authorList>
            <person name="McCartney M.A."/>
            <person name="Auch B."/>
            <person name="Kono T."/>
            <person name="Mallez S."/>
            <person name="Becker A."/>
            <person name="Gohl D.M."/>
            <person name="Silverstein K.A.T."/>
            <person name="Koren S."/>
            <person name="Bechman K.B."/>
            <person name="Herman A."/>
            <person name="Abrahante J.E."/>
            <person name="Garbe J."/>
        </authorList>
    </citation>
    <scope>NUCLEOTIDE SEQUENCE</scope>
    <source>
        <strain evidence="1">Duluth1</strain>
        <tissue evidence="1">Whole animal</tissue>
    </source>
</reference>
<dbReference type="Proteomes" id="UP000828390">
    <property type="component" value="Unassembled WGS sequence"/>
</dbReference>
<sequence length="51" mass="5578">MGTTKRSDGKKNRNFSAECATVLPKVELEQPDSFTCSTPGGECLIYQIRIG</sequence>
<organism evidence="1 2">
    <name type="scientific">Dreissena polymorpha</name>
    <name type="common">Zebra mussel</name>
    <name type="synonym">Mytilus polymorpha</name>
    <dbReference type="NCBI Taxonomy" id="45954"/>
    <lineage>
        <taxon>Eukaryota</taxon>
        <taxon>Metazoa</taxon>
        <taxon>Spiralia</taxon>
        <taxon>Lophotrochozoa</taxon>
        <taxon>Mollusca</taxon>
        <taxon>Bivalvia</taxon>
        <taxon>Autobranchia</taxon>
        <taxon>Heteroconchia</taxon>
        <taxon>Euheterodonta</taxon>
        <taxon>Imparidentia</taxon>
        <taxon>Neoheterodontei</taxon>
        <taxon>Myida</taxon>
        <taxon>Dreissenoidea</taxon>
        <taxon>Dreissenidae</taxon>
        <taxon>Dreissena</taxon>
    </lineage>
</organism>
<evidence type="ECO:0000313" key="1">
    <source>
        <dbReference type="EMBL" id="KAH3769031.1"/>
    </source>
</evidence>